<dbReference type="InterPro" id="IPR003593">
    <property type="entry name" value="AAA+_ATPase"/>
</dbReference>
<evidence type="ECO:0000256" key="4">
    <source>
        <dbReference type="ARBA" id="ARBA00022519"/>
    </source>
</evidence>
<feature type="domain" description="ABC transmembrane type-1" evidence="14">
    <location>
        <begin position="23"/>
        <end position="305"/>
    </location>
</feature>
<evidence type="ECO:0000256" key="11">
    <source>
        <dbReference type="ARBA" id="ARBA00023455"/>
    </source>
</evidence>
<feature type="transmembrane region" description="Helical" evidence="12">
    <location>
        <begin position="160"/>
        <end position="179"/>
    </location>
</feature>
<dbReference type="AlphaFoldDB" id="H6MVL8"/>
<name>H6MVL8_GORPV</name>
<dbReference type="GO" id="GO:0005886">
    <property type="term" value="C:plasma membrane"/>
    <property type="evidence" value="ECO:0007669"/>
    <property type="project" value="UniProtKB-SubCell"/>
</dbReference>
<evidence type="ECO:0000256" key="12">
    <source>
        <dbReference type="SAM" id="Phobius"/>
    </source>
</evidence>
<keyword evidence="6" id="KW-0547">Nucleotide-binding</keyword>
<accession>H6MVL8</accession>
<feature type="transmembrane region" description="Helical" evidence="12">
    <location>
        <begin position="275"/>
        <end position="296"/>
    </location>
</feature>
<keyword evidence="2" id="KW-0813">Transport</keyword>
<reference evidence="15 16" key="1">
    <citation type="journal article" date="2012" name="Appl. Environ. Microbiol.">
        <title>Involvement of two latex-clearing proteins during rubber degradation and insights into the subsequent degradation pathway revealed by the genome sequence of Gordonia polyisoprenivorans strain VH2.</title>
        <authorList>
            <person name="Hiessl S."/>
            <person name="Schuldes J."/>
            <person name="Thurmer A."/>
            <person name="Halbsguth T."/>
            <person name="Broker D."/>
            <person name="Angelov A."/>
            <person name="Liebl W."/>
            <person name="Daniel R."/>
            <person name="Steinbuchel A."/>
        </authorList>
    </citation>
    <scope>NUCLEOTIDE SEQUENCE [LARGE SCALE GENOMIC DNA]</scope>
    <source>
        <strain evidence="16">DSM 44266 / VH2</strain>
    </source>
</reference>
<feature type="transmembrane region" description="Helical" evidence="12">
    <location>
        <begin position="20"/>
        <end position="39"/>
    </location>
</feature>
<dbReference type="Pfam" id="PF00005">
    <property type="entry name" value="ABC_tran"/>
    <property type="match status" value="1"/>
</dbReference>
<proteinExistence type="inferred from homology"/>
<evidence type="ECO:0000259" key="14">
    <source>
        <dbReference type="PROSITE" id="PS50929"/>
    </source>
</evidence>
<dbReference type="Gene3D" id="3.40.50.300">
    <property type="entry name" value="P-loop containing nucleotide triphosphate hydrolases"/>
    <property type="match status" value="1"/>
</dbReference>
<gene>
    <name evidence="15" type="ordered locus">GPOL_c43150</name>
</gene>
<keyword evidence="16" id="KW-1185">Reference proteome</keyword>
<dbReference type="SUPFAM" id="SSF52540">
    <property type="entry name" value="P-loop containing nucleoside triphosphate hydrolases"/>
    <property type="match status" value="1"/>
</dbReference>
<dbReference type="eggNOG" id="COG1132">
    <property type="taxonomic scope" value="Bacteria"/>
</dbReference>
<keyword evidence="10 12" id="KW-0472">Membrane</keyword>
<evidence type="ECO:0000256" key="6">
    <source>
        <dbReference type="ARBA" id="ARBA00022741"/>
    </source>
</evidence>
<evidence type="ECO:0000313" key="16">
    <source>
        <dbReference type="Proteomes" id="UP000009154"/>
    </source>
</evidence>
<dbReference type="GO" id="GO:0034040">
    <property type="term" value="F:ATPase-coupled lipid transmembrane transporter activity"/>
    <property type="evidence" value="ECO:0007669"/>
    <property type="project" value="TreeGrafter"/>
</dbReference>
<evidence type="ECO:0000256" key="1">
    <source>
        <dbReference type="ARBA" id="ARBA00004429"/>
    </source>
</evidence>
<dbReference type="Pfam" id="PF00664">
    <property type="entry name" value="ABC_membrane"/>
    <property type="match status" value="1"/>
</dbReference>
<evidence type="ECO:0000313" key="15">
    <source>
        <dbReference type="EMBL" id="AFA75318.1"/>
    </source>
</evidence>
<keyword evidence="5 12" id="KW-0812">Transmembrane</keyword>
<dbReference type="SMART" id="SM00382">
    <property type="entry name" value="AAA"/>
    <property type="match status" value="1"/>
</dbReference>
<keyword evidence="9 12" id="KW-1133">Transmembrane helix</keyword>
<dbReference type="InterPro" id="IPR039421">
    <property type="entry name" value="Type_1_exporter"/>
</dbReference>
<protein>
    <submittedName>
        <fullName evidence="15">Putative ABC transporter, ATPase/permease component</fullName>
    </submittedName>
</protein>
<dbReference type="Proteomes" id="UP000009154">
    <property type="component" value="Chromosome"/>
</dbReference>
<dbReference type="InterPro" id="IPR003439">
    <property type="entry name" value="ABC_transporter-like_ATP-bd"/>
</dbReference>
<evidence type="ECO:0000256" key="10">
    <source>
        <dbReference type="ARBA" id="ARBA00023136"/>
    </source>
</evidence>
<keyword evidence="3" id="KW-1003">Cell membrane</keyword>
<dbReference type="PROSITE" id="PS00211">
    <property type="entry name" value="ABC_TRANSPORTER_1"/>
    <property type="match status" value="1"/>
</dbReference>
<dbReference type="HOGENOM" id="CLU_000604_84_9_11"/>
<dbReference type="FunFam" id="3.40.50.300:FF:000221">
    <property type="entry name" value="Multidrug ABC transporter ATP-binding protein"/>
    <property type="match status" value="1"/>
</dbReference>
<feature type="transmembrane region" description="Helical" evidence="12">
    <location>
        <begin position="247"/>
        <end position="269"/>
    </location>
</feature>
<dbReference type="EMBL" id="CP003119">
    <property type="protein sequence ID" value="AFA75318.1"/>
    <property type="molecule type" value="Genomic_DNA"/>
</dbReference>
<dbReference type="InterPro" id="IPR011527">
    <property type="entry name" value="ABC1_TM_dom"/>
</dbReference>
<keyword evidence="7" id="KW-0067">ATP-binding</keyword>
<feature type="domain" description="ABC transporter" evidence="13">
    <location>
        <begin position="336"/>
        <end position="574"/>
    </location>
</feature>
<dbReference type="PROSITE" id="PS50929">
    <property type="entry name" value="ABC_TM1F"/>
    <property type="match status" value="1"/>
</dbReference>
<dbReference type="InterPro" id="IPR027417">
    <property type="entry name" value="P-loop_NTPase"/>
</dbReference>
<evidence type="ECO:0000256" key="8">
    <source>
        <dbReference type="ARBA" id="ARBA00022967"/>
    </source>
</evidence>
<evidence type="ECO:0000256" key="3">
    <source>
        <dbReference type="ARBA" id="ARBA00022475"/>
    </source>
</evidence>
<dbReference type="SUPFAM" id="SSF90123">
    <property type="entry name" value="ABC transporter transmembrane region"/>
    <property type="match status" value="1"/>
</dbReference>
<feature type="transmembrane region" description="Helical" evidence="12">
    <location>
        <begin position="59"/>
        <end position="85"/>
    </location>
</feature>
<evidence type="ECO:0000256" key="5">
    <source>
        <dbReference type="ARBA" id="ARBA00022692"/>
    </source>
</evidence>
<dbReference type="InterPro" id="IPR017871">
    <property type="entry name" value="ABC_transporter-like_CS"/>
</dbReference>
<dbReference type="PANTHER" id="PTHR24221">
    <property type="entry name" value="ATP-BINDING CASSETTE SUB-FAMILY B"/>
    <property type="match status" value="1"/>
</dbReference>
<dbReference type="PROSITE" id="PS50893">
    <property type="entry name" value="ABC_TRANSPORTER_2"/>
    <property type="match status" value="1"/>
</dbReference>
<comment type="subcellular location">
    <subcellularLocation>
        <location evidence="1">Cell inner membrane</location>
        <topology evidence="1">Multi-pass membrane protein</topology>
    </subcellularLocation>
</comment>
<sequence length="596" mass="63152">MLDRGALRELLQPVRSRIRVAQLLQVIASAATVVPFVGIVELGRTLLLDGPVQTARVWWIVAIVVLGLAARALFGGAALGVTHYADVDLQVILRRRITAKLGRLPLGWFGTTSSGRVRQTVQNDVGELHYLVAHADVETTAAVATPLFALIYCFVLDWRLGLLAVATLPLYAIAYAWMVRDMTTQQATMNAALARISSTIVEFVTGVAVVKTFGQTGRAHKAFLRAADEFNDDFAGYVGPMLRIEALAAMMLSAPLILLVNLAGAYWFVDAGWVGAIDVLGATLIAMVLPSTLMAAMMAMHSRQGAAAAAGRIVGLLTLPELPIATEPAVPEGNRIEIDDVHYSYPTEGSASGTPALQRVSMTLEPGTLTALVGPSGSGKSTLATLIPRFVDPDVGAVHIGGVDVRDIDPQVLYRHVGFVLQDVALLDMSVADNIALGRPDATRAEVESAARAARIHDRITALPGGYDTRVGTDAHFSGGEAQRVAIARALLCDTPILILDEATAFADPESEADIQQAISSLIAGRTVLVIAHRLGSITHADTIVVLDEGRIVERGRHDDLVAAGGTYATMWRAWRSDPAADPAGTAATVSTGALR</sequence>
<evidence type="ECO:0000256" key="9">
    <source>
        <dbReference type="ARBA" id="ARBA00022989"/>
    </source>
</evidence>
<keyword evidence="4" id="KW-0997">Cell inner membrane</keyword>
<keyword evidence="8" id="KW-1278">Translocase</keyword>
<dbReference type="Gene3D" id="1.20.1560.10">
    <property type="entry name" value="ABC transporter type 1, transmembrane domain"/>
    <property type="match status" value="1"/>
</dbReference>
<dbReference type="CDD" id="cd07346">
    <property type="entry name" value="ABC_6TM_exporters"/>
    <property type="match status" value="1"/>
</dbReference>
<evidence type="ECO:0000259" key="13">
    <source>
        <dbReference type="PROSITE" id="PS50893"/>
    </source>
</evidence>
<evidence type="ECO:0000256" key="7">
    <source>
        <dbReference type="ARBA" id="ARBA00022840"/>
    </source>
</evidence>
<dbReference type="GO" id="GO:0005524">
    <property type="term" value="F:ATP binding"/>
    <property type="evidence" value="ECO:0007669"/>
    <property type="project" value="UniProtKB-KW"/>
</dbReference>
<dbReference type="KEGG" id="gpo:GPOL_c43150"/>
<dbReference type="GO" id="GO:0016887">
    <property type="term" value="F:ATP hydrolysis activity"/>
    <property type="evidence" value="ECO:0007669"/>
    <property type="project" value="InterPro"/>
</dbReference>
<evidence type="ECO:0000256" key="2">
    <source>
        <dbReference type="ARBA" id="ARBA00022448"/>
    </source>
</evidence>
<dbReference type="STRING" id="1112204.GPOL_c43150"/>
<organism evidence="15 16">
    <name type="scientific">Gordonia polyisoprenivorans (strain DSM 44266 / VH2)</name>
    <dbReference type="NCBI Taxonomy" id="1112204"/>
    <lineage>
        <taxon>Bacteria</taxon>
        <taxon>Bacillati</taxon>
        <taxon>Actinomycetota</taxon>
        <taxon>Actinomycetes</taxon>
        <taxon>Mycobacteriales</taxon>
        <taxon>Gordoniaceae</taxon>
        <taxon>Gordonia</taxon>
    </lineage>
</organism>
<comment type="similarity">
    <text evidence="11">Belongs to the ABC transporter superfamily. Siderophore-Fe(3+) uptake transporter (SIUT) (TC 3.A.1.21) family.</text>
</comment>
<dbReference type="InterPro" id="IPR036640">
    <property type="entry name" value="ABC1_TM_sf"/>
</dbReference>
<dbReference type="GO" id="GO:0140359">
    <property type="term" value="F:ABC-type transporter activity"/>
    <property type="evidence" value="ECO:0007669"/>
    <property type="project" value="InterPro"/>
</dbReference>
<dbReference type="PANTHER" id="PTHR24221:SF654">
    <property type="entry name" value="ATP-BINDING CASSETTE SUB-FAMILY B MEMBER 6"/>
    <property type="match status" value="1"/>
</dbReference>